<keyword evidence="3" id="KW-0040">ANK repeat</keyword>
<proteinExistence type="predicted"/>
<dbReference type="PANTHER" id="PTHR47143">
    <property type="entry name" value="TRANSIENT RECEPTOR POTENTIAL CATION CHANNEL PROTEIN PAINLESS"/>
    <property type="match status" value="1"/>
</dbReference>
<dbReference type="AlphaFoldDB" id="A0A1W0WKA3"/>
<evidence type="ECO:0000256" key="6">
    <source>
        <dbReference type="ARBA" id="ARBA00023303"/>
    </source>
</evidence>
<keyword evidence="7" id="KW-1133">Transmembrane helix</keyword>
<sequence>MTLRNWSILILHPLSRALLHRKWRYYGIYVFNSIFMANIVLLCMLTHLVVSTVNYRLTPQPIRRSYENVKKHAFNTSQVDDSQCILPESNAYERDKFDLSVGVSSSSSSFFCLMAVLFVKEGKEFLVQSPAILPVLRDHWYLRRPFSVLKTFVKVAAFTITFYKLMSTLVLPDDPLCYAQGTPLLLDMLTAHYSLMTSTVCVGLMTVGDVNTKRNFIDPLTHGLVPFLTMMYIILAIFLLKMLILLNNLLTVLAVCDIKATMENATEVCLKNQIKILLNVEKLIPRSVNQ</sequence>
<keyword evidence="4" id="KW-0406">Ion transport</keyword>
<dbReference type="GO" id="GO:0022857">
    <property type="term" value="F:transmembrane transporter activity"/>
    <property type="evidence" value="ECO:0007669"/>
    <property type="project" value="TreeGrafter"/>
</dbReference>
<evidence type="ECO:0000256" key="4">
    <source>
        <dbReference type="ARBA" id="ARBA00023065"/>
    </source>
</evidence>
<evidence type="ECO:0000313" key="8">
    <source>
        <dbReference type="EMBL" id="OQV15553.1"/>
    </source>
</evidence>
<keyword evidence="9" id="KW-1185">Reference proteome</keyword>
<dbReference type="EMBL" id="MTYJ01000087">
    <property type="protein sequence ID" value="OQV15553.1"/>
    <property type="molecule type" value="Genomic_DNA"/>
</dbReference>
<organism evidence="8 9">
    <name type="scientific">Hypsibius exemplaris</name>
    <name type="common">Freshwater tardigrade</name>
    <dbReference type="NCBI Taxonomy" id="2072580"/>
    <lineage>
        <taxon>Eukaryota</taxon>
        <taxon>Metazoa</taxon>
        <taxon>Ecdysozoa</taxon>
        <taxon>Tardigrada</taxon>
        <taxon>Eutardigrada</taxon>
        <taxon>Parachela</taxon>
        <taxon>Hypsibioidea</taxon>
        <taxon>Hypsibiidae</taxon>
        <taxon>Hypsibius</taxon>
    </lineage>
</organism>
<reference evidence="9" key="1">
    <citation type="submission" date="2017-01" db="EMBL/GenBank/DDBJ databases">
        <title>Comparative genomics of anhydrobiosis in the tardigrade Hypsibius dujardini.</title>
        <authorList>
            <person name="Yoshida Y."/>
            <person name="Koutsovoulos G."/>
            <person name="Laetsch D."/>
            <person name="Stevens L."/>
            <person name="Kumar S."/>
            <person name="Horikawa D."/>
            <person name="Ishino K."/>
            <person name="Komine S."/>
            <person name="Tomita M."/>
            <person name="Blaxter M."/>
            <person name="Arakawa K."/>
        </authorList>
    </citation>
    <scope>NUCLEOTIDE SEQUENCE [LARGE SCALE GENOMIC DNA]</scope>
    <source>
        <strain evidence="9">Z151</strain>
    </source>
</reference>
<dbReference type="PANTHER" id="PTHR47143:SF1">
    <property type="entry name" value="ION_TRANS DOMAIN-CONTAINING PROTEIN"/>
    <property type="match status" value="1"/>
</dbReference>
<keyword evidence="5" id="KW-0325">Glycoprotein</keyword>
<evidence type="ECO:0000256" key="5">
    <source>
        <dbReference type="ARBA" id="ARBA00023180"/>
    </source>
</evidence>
<dbReference type="InterPro" id="IPR052076">
    <property type="entry name" value="TRP_cation_channel"/>
</dbReference>
<gene>
    <name evidence="8" type="ORF">BV898_10274</name>
</gene>
<name>A0A1W0WKA3_HYPEX</name>
<feature type="transmembrane region" description="Helical" evidence="7">
    <location>
        <begin position="99"/>
        <end position="119"/>
    </location>
</feature>
<evidence type="ECO:0000313" key="9">
    <source>
        <dbReference type="Proteomes" id="UP000192578"/>
    </source>
</evidence>
<evidence type="ECO:0000256" key="1">
    <source>
        <dbReference type="ARBA" id="ARBA00022448"/>
    </source>
</evidence>
<comment type="caution">
    <text evidence="8">The sequence shown here is derived from an EMBL/GenBank/DDBJ whole genome shotgun (WGS) entry which is preliminary data.</text>
</comment>
<feature type="transmembrane region" description="Helical" evidence="7">
    <location>
        <begin position="152"/>
        <end position="171"/>
    </location>
</feature>
<feature type="transmembrane region" description="Helical" evidence="7">
    <location>
        <begin position="191"/>
        <end position="212"/>
    </location>
</feature>
<evidence type="ECO:0000256" key="7">
    <source>
        <dbReference type="SAM" id="Phobius"/>
    </source>
</evidence>
<keyword evidence="7" id="KW-0812">Transmembrane</keyword>
<keyword evidence="7" id="KW-0472">Membrane</keyword>
<dbReference type="Proteomes" id="UP000192578">
    <property type="component" value="Unassembled WGS sequence"/>
</dbReference>
<dbReference type="GO" id="GO:1902495">
    <property type="term" value="C:transmembrane transporter complex"/>
    <property type="evidence" value="ECO:0007669"/>
    <property type="project" value="TreeGrafter"/>
</dbReference>
<protein>
    <recommendedName>
        <fullName evidence="10">Ion transport domain-containing protein</fullName>
    </recommendedName>
</protein>
<evidence type="ECO:0000256" key="2">
    <source>
        <dbReference type="ARBA" id="ARBA00022737"/>
    </source>
</evidence>
<feature type="transmembrane region" description="Helical" evidence="7">
    <location>
        <begin position="224"/>
        <end position="246"/>
    </location>
</feature>
<evidence type="ECO:0000256" key="3">
    <source>
        <dbReference type="ARBA" id="ARBA00023043"/>
    </source>
</evidence>
<accession>A0A1W0WKA3</accession>
<dbReference type="GO" id="GO:0034220">
    <property type="term" value="P:monoatomic ion transmembrane transport"/>
    <property type="evidence" value="ECO:0007669"/>
    <property type="project" value="UniProtKB-KW"/>
</dbReference>
<keyword evidence="6" id="KW-0407">Ion channel</keyword>
<evidence type="ECO:0008006" key="10">
    <source>
        <dbReference type="Google" id="ProtNLM"/>
    </source>
</evidence>
<keyword evidence="2" id="KW-0677">Repeat</keyword>
<feature type="transmembrane region" description="Helical" evidence="7">
    <location>
        <begin position="26"/>
        <end position="50"/>
    </location>
</feature>
<keyword evidence="1" id="KW-0813">Transport</keyword>